<reference evidence="2 3" key="1">
    <citation type="submission" date="2022-09" db="EMBL/GenBank/DDBJ databases">
        <title>Enrichment on poylsaccharides allowed isolation of novel metabolic and taxonomic groups of Haloarchaea.</title>
        <authorList>
            <person name="Sorokin D.Y."/>
            <person name="Elcheninov A.G."/>
            <person name="Khizhniak T.V."/>
            <person name="Kolganova T.V."/>
            <person name="Kublanov I.V."/>
        </authorList>
    </citation>
    <scope>NUCLEOTIDE SEQUENCE [LARGE SCALE GENOMIC DNA]</scope>
    <source>
        <strain evidence="2 3">AArc-curdl1</strain>
    </source>
</reference>
<feature type="region of interest" description="Disordered" evidence="1">
    <location>
        <begin position="132"/>
        <end position="157"/>
    </location>
</feature>
<feature type="region of interest" description="Disordered" evidence="1">
    <location>
        <begin position="199"/>
        <end position="278"/>
    </location>
</feature>
<evidence type="ECO:0000313" key="3">
    <source>
        <dbReference type="Proteomes" id="UP001321047"/>
    </source>
</evidence>
<accession>A0AAP2Z6X6</accession>
<feature type="compositionally biased region" description="Polar residues" evidence="1">
    <location>
        <begin position="82"/>
        <end position="95"/>
    </location>
</feature>
<feature type="compositionally biased region" description="Low complexity" evidence="1">
    <location>
        <begin position="29"/>
        <end position="38"/>
    </location>
</feature>
<dbReference type="RefSeq" id="WP_342808032.1">
    <property type="nucleotide sequence ID" value="NZ_JAOPJZ010000004.1"/>
</dbReference>
<feature type="compositionally biased region" description="Acidic residues" evidence="1">
    <location>
        <begin position="251"/>
        <end position="273"/>
    </location>
</feature>
<keyword evidence="3" id="KW-1185">Reference proteome</keyword>
<feature type="compositionally biased region" description="Acidic residues" evidence="1">
    <location>
        <begin position="864"/>
        <end position="881"/>
    </location>
</feature>
<proteinExistence type="predicted"/>
<dbReference type="Proteomes" id="UP001321047">
    <property type="component" value="Unassembled WGS sequence"/>
</dbReference>
<dbReference type="EMBL" id="JAOPJZ010000004">
    <property type="protein sequence ID" value="MCU4751844.1"/>
    <property type="molecule type" value="Genomic_DNA"/>
</dbReference>
<feature type="compositionally biased region" description="Acidic residues" evidence="1">
    <location>
        <begin position="1"/>
        <end position="12"/>
    </location>
</feature>
<name>A0AAP2Z6X6_9EURY</name>
<protein>
    <submittedName>
        <fullName evidence="2">Uncharacterized protein</fullName>
    </submittedName>
</protein>
<evidence type="ECO:0000313" key="2">
    <source>
        <dbReference type="EMBL" id="MCU4751844.1"/>
    </source>
</evidence>
<sequence length="1308" mass="140446">MTDDRDDSNVENDADRQGVADSSAGATPEAADSSAGGASEDEGVNENAVSAADSTAETSDEESPAEPGGAVNTGDEPGSSDAGATSQRDSASTSAGEGDSDDLLAGGLPVSRRNVLGGAAVGLGSGTLGYLLGSGFSPSDLRGDAEDGLVSGTDTDEHLPFDVWEEMQDGLRTSADHLPGRATTLVDWANERHERRAAAVDEDGVTARVAEEPTSDDERVSSVTVGAGGSHSNRFYGGTATLRPPGALTDDALEDSEDDEATSDTADDDEPDPDLGPVVDDVDILEALFEFVRDEIQTVPTSRSDLDDVAEVLRWGGRGALRCGMGTPRDKAEALANLYHQAGYSAAVRETRVDREEQGLTAEEIRTQWLQMPAVEDEPDISDEQLEAWADRLEREPAEDMTVVDEDGADSLVLADSLRDLLPAEPSESRSGPGEFDWRWNSARSSSQSIPVVEVFDDDQNRYYANLFGDVPFGEIGDDNRIEEPETDVETVRVTLSAATSNTIEEPFELISGEWAVPDLVGRQLLVRTPTLTDPVEFPTVGIDDMNMFTPSLTLQGPDMTDAEQAELSEFGDMITLSGDRLSADFEFKDGEVVFASERIMKDGQVFFDPDDVPDLETIESVEVDADSTNYPRIRLEATVLDSSGDHVAGLPGPVFSATDEGQIVHPSLVDTRPVPKILYVIDDSGSMGRGVDAATDDEKYDELESLMAETAPGATIERRYVDSAMWTHLPDAIADNPDLIVFAHDGQPANSYDERADPLFEVAPRTVLLSAYDESAPVEDEVVLHQAELTGATVAPMGDWQLVRERVAEAVDDVVESVPTYRFDYHVPDDGLGTREVELSIGAEPGTEDETTDDDADADAENADVSDADADTGNDDETEPPEVTAVADATASYETGGSTGVIRSLVGLYLTVEYDGHSVTRTLGGWDPLQDDSWDPYSDDPDEEAGFGMPGLADFARDTKMAMLGGVDISFEGDGVPLSVLLDNMMQARHSYRELHALVEEIGADASGEMTDEEFHELLAVYKKGRMEVAWDPLFVQTPLPNRQNEDGLTYFLGPRTVAYQVKPVIENGNLDLEESLDILPISRAATATEDPDEGFYRTLERTARMSIMEDARFDSSTLSLLEGSPLADTDDLDEYEADRDQYEDLRRHAGLDRRSYQLAPRDGSSYAMWNVNRRTGTLLGIMPDGTGGAVRRRRLASMQDRDRAEAALDLYLDVLEEANLLSKTGGAALGVVAAYYAHLADLYAKVTAIVGSISGGDPSTGPGMAGLGGVAGGTASDVIRDAAEDQIPGSDWVSRFANMATIAGFP</sequence>
<organism evidence="2 3">
    <name type="scientific">Natronosalvus hydrolyticus</name>
    <dbReference type="NCBI Taxonomy" id="2979988"/>
    <lineage>
        <taxon>Archaea</taxon>
        <taxon>Methanobacteriati</taxon>
        <taxon>Methanobacteriota</taxon>
        <taxon>Stenosarchaea group</taxon>
        <taxon>Halobacteria</taxon>
        <taxon>Halobacteriales</taxon>
        <taxon>Natrialbaceae</taxon>
        <taxon>Natronosalvus</taxon>
    </lineage>
</organism>
<comment type="caution">
    <text evidence="2">The sequence shown here is derived from an EMBL/GenBank/DDBJ whole genome shotgun (WGS) entry which is preliminary data.</text>
</comment>
<gene>
    <name evidence="2" type="ORF">OB919_07585</name>
</gene>
<evidence type="ECO:0000256" key="1">
    <source>
        <dbReference type="SAM" id="MobiDB-lite"/>
    </source>
</evidence>
<feature type="region of interest" description="Disordered" evidence="1">
    <location>
        <begin position="1"/>
        <end position="109"/>
    </location>
</feature>
<feature type="region of interest" description="Disordered" evidence="1">
    <location>
        <begin position="864"/>
        <end position="883"/>
    </location>
</feature>